<dbReference type="PROSITE" id="PS52004">
    <property type="entry name" value="KS3_2"/>
    <property type="match status" value="1"/>
</dbReference>
<name>G8RTK7_MYCRN</name>
<evidence type="ECO:0000313" key="7">
    <source>
        <dbReference type="Proteomes" id="UP000005442"/>
    </source>
</evidence>
<dbReference type="EMBL" id="CP003169">
    <property type="protein sequence ID" value="AEV75381.1"/>
    <property type="molecule type" value="Genomic_DNA"/>
</dbReference>
<protein>
    <submittedName>
        <fullName evidence="6">3-oxoacyl-(Acyl-carrier-protein) synthase</fullName>
    </submittedName>
</protein>
<dbReference type="InterPro" id="IPR014031">
    <property type="entry name" value="Ketoacyl_synth_C"/>
</dbReference>
<dbReference type="InterPro" id="IPR020615">
    <property type="entry name" value="Thiolase_acyl_enz_int_AS"/>
</dbReference>
<dbReference type="eggNOG" id="COG0304">
    <property type="taxonomic scope" value="Bacteria"/>
</dbReference>
<reference evidence="6 7" key="1">
    <citation type="submission" date="2011-12" db="EMBL/GenBank/DDBJ databases">
        <title>Complete sequence of Mycobacterium rhodesiae NBB3.</title>
        <authorList>
            <consortium name="US DOE Joint Genome Institute"/>
            <person name="Lucas S."/>
            <person name="Han J."/>
            <person name="Lapidus A."/>
            <person name="Cheng J.-F."/>
            <person name="Goodwin L."/>
            <person name="Pitluck S."/>
            <person name="Peters L."/>
            <person name="Mikhailova N."/>
            <person name="Gu W."/>
            <person name="Detter J.C."/>
            <person name="Han C."/>
            <person name="Tapia R."/>
            <person name="Land M."/>
            <person name="Hauser L."/>
            <person name="Kyrpides N."/>
            <person name="Ivanova N."/>
            <person name="Pagani I."/>
            <person name="Mattes T."/>
            <person name="Holmes A."/>
            <person name="Rutledge P."/>
            <person name="Paulsen I."/>
            <person name="Coleman N."/>
            <person name="Woyke T."/>
        </authorList>
    </citation>
    <scope>NUCLEOTIDE SEQUENCE [LARGE SCALE GENOMIC DNA]</scope>
    <source>
        <strain evidence="6 7">NBB3</strain>
    </source>
</reference>
<evidence type="ECO:0000313" key="6">
    <source>
        <dbReference type="EMBL" id="AEV75381.1"/>
    </source>
</evidence>
<dbReference type="Pfam" id="PF00109">
    <property type="entry name" value="ketoacyl-synt"/>
    <property type="match status" value="1"/>
</dbReference>
<evidence type="ECO:0000259" key="5">
    <source>
        <dbReference type="PROSITE" id="PS52004"/>
    </source>
</evidence>
<evidence type="ECO:0000256" key="2">
    <source>
        <dbReference type="ARBA" id="ARBA00008467"/>
    </source>
</evidence>
<dbReference type="UniPathway" id="UPA00915"/>
<dbReference type="PANTHER" id="PTHR11712:SF347">
    <property type="entry name" value="BETA KETOACYL-ACYL CARRIER PROTEIN SYNTHASE"/>
    <property type="match status" value="1"/>
</dbReference>
<dbReference type="InterPro" id="IPR020841">
    <property type="entry name" value="PKS_Beta-ketoAc_synthase_dom"/>
</dbReference>
<proteinExistence type="inferred from homology"/>
<accession>G8RTK7</accession>
<dbReference type="PATRIC" id="fig|710685.3.peg.4906"/>
<dbReference type="SUPFAM" id="SSF53901">
    <property type="entry name" value="Thiolase-like"/>
    <property type="match status" value="1"/>
</dbReference>
<comment type="pathway">
    <text evidence="1">Lipid metabolism; mycolic acid biosynthesis.</text>
</comment>
<dbReference type="Gene3D" id="3.40.47.10">
    <property type="match status" value="2"/>
</dbReference>
<dbReference type="GO" id="GO:0006633">
    <property type="term" value="P:fatty acid biosynthetic process"/>
    <property type="evidence" value="ECO:0007669"/>
    <property type="project" value="TreeGrafter"/>
</dbReference>
<keyword evidence="7" id="KW-1185">Reference proteome</keyword>
<feature type="domain" description="Ketosynthase family 3 (KS3)" evidence="5">
    <location>
        <begin position="6"/>
        <end position="386"/>
    </location>
</feature>
<dbReference type="InterPro" id="IPR016039">
    <property type="entry name" value="Thiolase-like"/>
</dbReference>
<comment type="similarity">
    <text evidence="2 4">Belongs to the thiolase-like superfamily. Beta-ketoacyl-ACP synthases family.</text>
</comment>
<evidence type="ECO:0000256" key="1">
    <source>
        <dbReference type="ARBA" id="ARBA00004796"/>
    </source>
</evidence>
<dbReference type="STRING" id="710685.MycrhN_4900"/>
<dbReference type="InterPro" id="IPR000794">
    <property type="entry name" value="Beta-ketoacyl_synthase"/>
</dbReference>
<keyword evidence="3 4" id="KW-0808">Transferase</keyword>
<dbReference type="KEGG" id="mrh:MycrhN_4900"/>
<evidence type="ECO:0000256" key="3">
    <source>
        <dbReference type="ARBA" id="ARBA00022679"/>
    </source>
</evidence>
<dbReference type="AlphaFoldDB" id="G8RTK7"/>
<dbReference type="HOGENOM" id="CLU_000022_69_2_11"/>
<dbReference type="GO" id="GO:0004315">
    <property type="term" value="F:3-oxoacyl-[acyl-carrier-protein] synthase activity"/>
    <property type="evidence" value="ECO:0007669"/>
    <property type="project" value="TreeGrafter"/>
</dbReference>
<organism evidence="6 7">
    <name type="scientific">Mycolicibacterium rhodesiae (strain NBB3)</name>
    <name type="common">Mycobacterium rhodesiae</name>
    <dbReference type="NCBI Taxonomy" id="710685"/>
    <lineage>
        <taxon>Bacteria</taxon>
        <taxon>Bacillati</taxon>
        <taxon>Actinomycetota</taxon>
        <taxon>Actinomycetes</taxon>
        <taxon>Mycobacteriales</taxon>
        <taxon>Mycobacteriaceae</taxon>
        <taxon>Mycolicibacterium</taxon>
    </lineage>
</organism>
<dbReference type="Proteomes" id="UP000005442">
    <property type="component" value="Chromosome"/>
</dbReference>
<dbReference type="RefSeq" id="WP_014213124.1">
    <property type="nucleotide sequence ID" value="NC_016604.1"/>
</dbReference>
<dbReference type="PANTHER" id="PTHR11712">
    <property type="entry name" value="POLYKETIDE SYNTHASE-RELATED"/>
    <property type="match status" value="1"/>
</dbReference>
<dbReference type="InterPro" id="IPR014030">
    <property type="entry name" value="Ketoacyl_synth_N"/>
</dbReference>
<evidence type="ECO:0000256" key="4">
    <source>
        <dbReference type="RuleBase" id="RU003694"/>
    </source>
</evidence>
<sequence length="387" mass="40967">MGDRISTGMSFAGLGAVTGYGWGKDALWNGLLSGKPAARLCRIDDDGGEESGWLARIPEGGAPEDGDGLFIRSYLSSCREAIEDAHNRGWVPGNRVGVIRGTTFGDSYAFRDFYRSYSGSRREFVGSVLTSTAISMLMKENDFHGPATEVSATCSTGLVALLTAKMWLEAGMADDVIVSTTDLSFTPEILSGFVNLGAAVIDEEPLAVCRPFQSGSRGFSPGEAAITFVMSNRVETPYFRLLGAAMTADGYHPTGMDTSFARVKESVATALSSAGVDRSEIRYLNAHGTGTEQCTKAEVTVADDIFDGDLDIYALKPLVGHCLTSAATIEIAGAALAEQHGKIPAPPAFSERHPRLIDGPTEMEDGLTLKLSMGMGGYNTAAILGSR</sequence>
<gene>
    <name evidence="6" type="ordered locus">MycrhN_4900</name>
</gene>
<dbReference type="SMART" id="SM00825">
    <property type="entry name" value="PKS_KS"/>
    <property type="match status" value="1"/>
</dbReference>
<dbReference type="PROSITE" id="PS00098">
    <property type="entry name" value="THIOLASE_1"/>
    <property type="match status" value="1"/>
</dbReference>
<dbReference type="Pfam" id="PF02801">
    <property type="entry name" value="Ketoacyl-synt_C"/>
    <property type="match status" value="1"/>
</dbReference>